<dbReference type="AlphaFoldDB" id="W4K496"/>
<accession>W4K496</accession>
<evidence type="ECO:0000313" key="4">
    <source>
        <dbReference type="Proteomes" id="UP000030671"/>
    </source>
</evidence>
<dbReference type="Proteomes" id="UP000030671">
    <property type="component" value="Unassembled WGS sequence"/>
</dbReference>
<feature type="domain" description="Nephrocystin 3-like N-terminal" evidence="2">
    <location>
        <begin position="88"/>
        <end position="150"/>
    </location>
</feature>
<keyword evidence="1" id="KW-0677">Repeat</keyword>
<dbReference type="RefSeq" id="XP_009547357.1">
    <property type="nucleotide sequence ID" value="XM_009549062.1"/>
</dbReference>
<evidence type="ECO:0000256" key="1">
    <source>
        <dbReference type="ARBA" id="ARBA00022737"/>
    </source>
</evidence>
<dbReference type="InParanoid" id="W4K496"/>
<dbReference type="Pfam" id="PF24883">
    <property type="entry name" value="NPHP3_N"/>
    <property type="match status" value="1"/>
</dbReference>
<dbReference type="GeneID" id="20674221"/>
<evidence type="ECO:0000313" key="3">
    <source>
        <dbReference type="EMBL" id="ETW80632.1"/>
    </source>
</evidence>
<organism evidence="3 4">
    <name type="scientific">Heterobasidion irregulare (strain TC 32-1)</name>
    <dbReference type="NCBI Taxonomy" id="747525"/>
    <lineage>
        <taxon>Eukaryota</taxon>
        <taxon>Fungi</taxon>
        <taxon>Dikarya</taxon>
        <taxon>Basidiomycota</taxon>
        <taxon>Agaricomycotina</taxon>
        <taxon>Agaricomycetes</taxon>
        <taxon>Russulales</taxon>
        <taxon>Bondarzewiaceae</taxon>
        <taxon>Heterobasidion</taxon>
        <taxon>Heterobasidion annosum species complex</taxon>
    </lineage>
</organism>
<dbReference type="STRING" id="747525.W4K496"/>
<dbReference type="PANTHER" id="PTHR10039:SF15">
    <property type="entry name" value="NACHT DOMAIN-CONTAINING PROTEIN"/>
    <property type="match status" value="1"/>
</dbReference>
<dbReference type="OrthoDB" id="4772757at2759"/>
<proteinExistence type="predicted"/>
<dbReference type="KEGG" id="hir:HETIRDRAFT_427628"/>
<reference evidence="3 4" key="1">
    <citation type="journal article" date="2012" name="New Phytol.">
        <title>Insight into trade-off between wood decay and parasitism from the genome of a fungal forest pathogen.</title>
        <authorList>
            <person name="Olson A."/>
            <person name="Aerts A."/>
            <person name="Asiegbu F."/>
            <person name="Belbahri L."/>
            <person name="Bouzid O."/>
            <person name="Broberg A."/>
            <person name="Canback B."/>
            <person name="Coutinho P.M."/>
            <person name="Cullen D."/>
            <person name="Dalman K."/>
            <person name="Deflorio G."/>
            <person name="van Diepen L.T."/>
            <person name="Dunand C."/>
            <person name="Duplessis S."/>
            <person name="Durling M."/>
            <person name="Gonthier P."/>
            <person name="Grimwood J."/>
            <person name="Fossdal C.G."/>
            <person name="Hansson D."/>
            <person name="Henrissat B."/>
            <person name="Hietala A."/>
            <person name="Himmelstrand K."/>
            <person name="Hoffmeister D."/>
            <person name="Hogberg N."/>
            <person name="James T.Y."/>
            <person name="Karlsson M."/>
            <person name="Kohler A."/>
            <person name="Kues U."/>
            <person name="Lee Y.H."/>
            <person name="Lin Y.C."/>
            <person name="Lind M."/>
            <person name="Lindquist E."/>
            <person name="Lombard V."/>
            <person name="Lucas S."/>
            <person name="Lunden K."/>
            <person name="Morin E."/>
            <person name="Murat C."/>
            <person name="Park J."/>
            <person name="Raffaello T."/>
            <person name="Rouze P."/>
            <person name="Salamov A."/>
            <person name="Schmutz J."/>
            <person name="Solheim H."/>
            <person name="Stahlberg J."/>
            <person name="Velez H."/>
            <person name="de Vries R.P."/>
            <person name="Wiebenga A."/>
            <person name="Woodward S."/>
            <person name="Yakovlev I."/>
            <person name="Garbelotto M."/>
            <person name="Martin F."/>
            <person name="Grigoriev I.V."/>
            <person name="Stenlid J."/>
        </authorList>
    </citation>
    <scope>NUCLEOTIDE SEQUENCE [LARGE SCALE GENOMIC DNA]</scope>
    <source>
        <strain evidence="3 4">TC 32-1</strain>
    </source>
</reference>
<name>W4K496_HETIT</name>
<dbReference type="InterPro" id="IPR056884">
    <property type="entry name" value="NPHP3-like_N"/>
</dbReference>
<dbReference type="PANTHER" id="PTHR10039">
    <property type="entry name" value="AMELOGENIN"/>
    <property type="match status" value="1"/>
</dbReference>
<evidence type="ECO:0000259" key="2">
    <source>
        <dbReference type="Pfam" id="PF24883"/>
    </source>
</evidence>
<keyword evidence="4" id="KW-1185">Reference proteome</keyword>
<dbReference type="HOGENOM" id="CLU_702185_0_0_1"/>
<protein>
    <recommendedName>
        <fullName evidence="2">Nephrocystin 3-like N-terminal domain-containing protein</fullName>
    </recommendedName>
</protein>
<sequence>MEKSRVAQPIWPIHEPSHCFEHTTSENRKIIPIQRNVPGMDEGLQLVFRDPWHTKLLSGPHALVGRSSLISNGTPVDLRVLCARNHDGTQQTNPDDLITNLKAMIGLFDRTCIVLDALDESTGSERKGTLKFLAEMKSWNPQTPRALATSTLDSDPQLRKWGTSEKVLIREILVKHADGIQIALILTGTWHVRVQWMLDATYGYILGNVPENNQEKFHRILQFLCVSERPMLLSELTEVVKVAINPERKAHYDSGNRMRNPWDVLTICGSLVSLSASLVGSALQFGRRRHEPLETGAVRIIRLSRFSVVEYLFSERIRTGRASVYSVNAELAHKSIAMACLAYLMQVDTDELDEKEMKGGQDVSLASYAAHTEFPDISWWLLAEDAKVTGEAQ</sequence>
<gene>
    <name evidence="3" type="ORF">HETIRDRAFT_427628</name>
</gene>
<dbReference type="EMBL" id="KI925459">
    <property type="protein sequence ID" value="ETW80632.1"/>
    <property type="molecule type" value="Genomic_DNA"/>
</dbReference>